<evidence type="ECO:0000259" key="5">
    <source>
        <dbReference type="Pfam" id="PF05592"/>
    </source>
</evidence>
<reference evidence="9 10" key="1">
    <citation type="submission" date="2015-09" db="EMBL/GenBank/DDBJ databases">
        <authorList>
            <consortium name="Pathogen Informatics"/>
        </authorList>
    </citation>
    <scope>NUCLEOTIDE SEQUENCE [LARGE SCALE GENOMIC DNA]</scope>
    <source>
        <strain evidence="9 10">2789STDY5834942</strain>
    </source>
</reference>
<dbReference type="EMBL" id="CZBF01000002">
    <property type="protein sequence ID" value="CUP60566.1"/>
    <property type="molecule type" value="Genomic_DNA"/>
</dbReference>
<dbReference type="InterPro" id="IPR012341">
    <property type="entry name" value="6hp_glycosidase-like_sf"/>
</dbReference>
<feature type="domain" description="Bacterial alpha-L-rhamnosidase N-terminal" evidence="6">
    <location>
        <begin position="172"/>
        <end position="355"/>
    </location>
</feature>
<evidence type="ECO:0000313" key="9">
    <source>
        <dbReference type="EMBL" id="CUP60566.1"/>
    </source>
</evidence>
<dbReference type="Gene3D" id="1.50.10.10">
    <property type="match status" value="1"/>
</dbReference>
<evidence type="ECO:0000256" key="3">
    <source>
        <dbReference type="ARBA" id="ARBA00022801"/>
    </source>
</evidence>
<dbReference type="PIRSF" id="PIRSF010631">
    <property type="entry name" value="A-rhamnsds"/>
    <property type="match status" value="1"/>
</dbReference>
<dbReference type="RefSeq" id="WP_057281356.1">
    <property type="nucleotide sequence ID" value="NZ_CZBF01000002.1"/>
</dbReference>
<gene>
    <name evidence="9" type="ORF">ERS852554_01183</name>
</gene>
<dbReference type="Pfam" id="PF17390">
    <property type="entry name" value="Bac_rhamnosid_C"/>
    <property type="match status" value="1"/>
</dbReference>
<dbReference type="InterPro" id="IPR016007">
    <property type="entry name" value="Alpha_rhamnosid"/>
</dbReference>
<dbReference type="PANTHER" id="PTHR33307:SF6">
    <property type="entry name" value="ALPHA-RHAMNOSIDASE (EUROFUNG)-RELATED"/>
    <property type="match status" value="1"/>
</dbReference>
<dbReference type="InterPro" id="IPR035396">
    <property type="entry name" value="Bac_rhamnosid6H"/>
</dbReference>
<dbReference type="Pfam" id="PF05592">
    <property type="entry name" value="Bac_rhamnosid"/>
    <property type="match status" value="1"/>
</dbReference>
<dbReference type="Gene3D" id="2.60.40.10">
    <property type="entry name" value="Immunoglobulins"/>
    <property type="match status" value="1"/>
</dbReference>
<dbReference type="InterPro" id="IPR013737">
    <property type="entry name" value="Bac_rhamnosid_N"/>
</dbReference>
<dbReference type="SUPFAM" id="SSF48208">
    <property type="entry name" value="Six-hairpin glycosidases"/>
    <property type="match status" value="1"/>
</dbReference>
<dbReference type="Pfam" id="PF08531">
    <property type="entry name" value="Bac_rhamnosid_N"/>
    <property type="match status" value="1"/>
</dbReference>
<keyword evidence="4" id="KW-0732">Signal</keyword>
<dbReference type="Pfam" id="PF17389">
    <property type="entry name" value="Bac_rhamnosid6H"/>
    <property type="match status" value="1"/>
</dbReference>
<keyword evidence="3" id="KW-0378">Hydrolase</keyword>
<dbReference type="GO" id="GO:0005975">
    <property type="term" value="P:carbohydrate metabolic process"/>
    <property type="evidence" value="ECO:0007669"/>
    <property type="project" value="InterPro"/>
</dbReference>
<dbReference type="InterPro" id="IPR008902">
    <property type="entry name" value="Rhamnosid_concanavalin"/>
</dbReference>
<feature type="chain" id="PRO_5030023488" description="alpha-L-rhamnosidase" evidence="4">
    <location>
        <begin position="22"/>
        <end position="887"/>
    </location>
</feature>
<dbReference type="InterPro" id="IPR008928">
    <property type="entry name" value="6-hairpin_glycosidase_sf"/>
</dbReference>
<evidence type="ECO:0000256" key="1">
    <source>
        <dbReference type="ARBA" id="ARBA00001445"/>
    </source>
</evidence>
<feature type="domain" description="Alpha-L-rhamnosidase concanavalin-like" evidence="5">
    <location>
        <begin position="365"/>
        <end position="448"/>
    </location>
</feature>
<dbReference type="InterPro" id="IPR013783">
    <property type="entry name" value="Ig-like_fold"/>
</dbReference>
<dbReference type="Proteomes" id="UP000095788">
    <property type="component" value="Unassembled WGS sequence"/>
</dbReference>
<evidence type="ECO:0000259" key="8">
    <source>
        <dbReference type="Pfam" id="PF17390"/>
    </source>
</evidence>
<dbReference type="PROSITE" id="PS51257">
    <property type="entry name" value="PROKAR_LIPOPROTEIN"/>
    <property type="match status" value="1"/>
</dbReference>
<dbReference type="PANTHER" id="PTHR33307">
    <property type="entry name" value="ALPHA-RHAMNOSIDASE (EUROFUNG)"/>
    <property type="match status" value="1"/>
</dbReference>
<feature type="domain" description="Alpha-L-rhamnosidase six-hairpin glycosidase" evidence="7">
    <location>
        <begin position="460"/>
        <end position="794"/>
    </location>
</feature>
<name>A0A174PLF0_BACUN</name>
<comment type="catalytic activity">
    <reaction evidence="1">
        <text>Hydrolysis of terminal non-reducing alpha-L-rhamnose residues in alpha-L-rhamnosides.</text>
        <dbReference type="EC" id="3.2.1.40"/>
    </reaction>
</comment>
<evidence type="ECO:0000259" key="6">
    <source>
        <dbReference type="Pfam" id="PF08531"/>
    </source>
</evidence>
<evidence type="ECO:0000256" key="2">
    <source>
        <dbReference type="ARBA" id="ARBA00012652"/>
    </source>
</evidence>
<evidence type="ECO:0000313" key="10">
    <source>
        <dbReference type="Proteomes" id="UP000095788"/>
    </source>
</evidence>
<dbReference type="Gene3D" id="2.60.420.10">
    <property type="entry name" value="Maltose phosphorylase, domain 3"/>
    <property type="match status" value="1"/>
</dbReference>
<organism evidence="9 10">
    <name type="scientific">Bacteroides uniformis</name>
    <dbReference type="NCBI Taxonomy" id="820"/>
    <lineage>
        <taxon>Bacteria</taxon>
        <taxon>Pseudomonadati</taxon>
        <taxon>Bacteroidota</taxon>
        <taxon>Bacteroidia</taxon>
        <taxon>Bacteroidales</taxon>
        <taxon>Bacteroidaceae</taxon>
        <taxon>Bacteroides</taxon>
    </lineage>
</organism>
<dbReference type="Gene3D" id="2.60.120.260">
    <property type="entry name" value="Galactose-binding domain-like"/>
    <property type="match status" value="2"/>
</dbReference>
<dbReference type="AlphaFoldDB" id="A0A174PLF0"/>
<dbReference type="Pfam" id="PF25788">
    <property type="entry name" value="Ig_Rha78A_N"/>
    <property type="match status" value="1"/>
</dbReference>
<evidence type="ECO:0000256" key="4">
    <source>
        <dbReference type="SAM" id="SignalP"/>
    </source>
</evidence>
<evidence type="ECO:0000259" key="7">
    <source>
        <dbReference type="Pfam" id="PF17389"/>
    </source>
</evidence>
<proteinExistence type="predicted"/>
<dbReference type="EC" id="3.2.1.40" evidence="2"/>
<sequence>MNKFFIKISLVFAMLSFVACAERGIDIVNLRCDYMESPLGVDNPNPVLQWQLISEGTGKSQSAYRIIVSDDLSLIKRGQGDYWDSGKVLSSESIVRYQGKKLSARMQLYWKVMVWDECDVPSEWSNIADWSMGLLCPSDWKAQWIGNREDIFPDSTLTFPAPYFRKEFVVAKPIKKAMAYVCGLGFYEMYFNGERVGEQVLAPAVTNYDRRSLKKLLYHYDDQSTQRVFYNVFDVTGNLKMQNNAIGIILGNGWYNQRDRTVEGHMWYDVPKMILQLEIEYEDGTKEMIVSDNSWKTTTGPLLHDAIFTGEIYDARKDLGHWNRESYDDNIWESALQVRPPTGTLMFQTIPFNKVMQIVDTHFEQLNDSLYIFTLPETVSGWCTLNVEGNSGDMIRLRFISEEGLDYGQTDTYILKGGDKEEWEPKFTWHTFRKVEVVSRNTKISESSLIVKSIFTDVKNTGSFECSNELFNRICQAYNRTMHANFKGIVSSDPHRERLAYTGDGQVITESLLYSYDMTRFLRKFIDDMDDARNKVTGYVPHTAPFSGGGGGPAWGSAYIIVPWAYFCHYGDTEILQKHYDGMKQWIGYLGTRTNDRGLIVKEEPNGWCLGEWCTLYNHIEIPTALVNTAYFYHVTCIMADIAKVLGQKADAEFFRASARSIKENFNSAFYNPLTNHYWEGRQGADVFALGFGLVPDDEYEKVFSAMLGHLEQLDYHFDTGIFGTPLLLKVLTDNGRADLAYRLMNQRDFPGYSYLLDEKNSTLWETWDGSGDPGGCGHCHPMFGSVVAWFYHSLAGIRPDKSKPGMKHFYIAPAPVSDLSYCRASYNTLYGKIISDWHIDERGNFKLNVEIPVNTSATIVLPQWGKECAKEPIQVLSGSYSFKVLK</sequence>
<dbReference type="GO" id="GO:0030596">
    <property type="term" value="F:alpha-L-rhamnosidase activity"/>
    <property type="evidence" value="ECO:0007669"/>
    <property type="project" value="UniProtKB-EC"/>
</dbReference>
<feature type="domain" description="Alpha-L-rhamnosidase C-terminal" evidence="8">
    <location>
        <begin position="797"/>
        <end position="873"/>
    </location>
</feature>
<feature type="signal peptide" evidence="4">
    <location>
        <begin position="1"/>
        <end position="21"/>
    </location>
</feature>
<accession>A0A174PLF0</accession>
<dbReference type="InterPro" id="IPR035398">
    <property type="entry name" value="Bac_rhamnosid_C"/>
</dbReference>
<protein>
    <recommendedName>
        <fullName evidence="2">alpha-L-rhamnosidase</fullName>
        <ecNumber evidence="2">3.2.1.40</ecNumber>
    </recommendedName>
</protein>